<accession>A0A2K3LZ92</accession>
<evidence type="ECO:0000256" key="1">
    <source>
        <dbReference type="SAM" id="Phobius"/>
    </source>
</evidence>
<organism evidence="2 5">
    <name type="scientific">Trifolium pratense</name>
    <name type="common">Red clover</name>
    <dbReference type="NCBI Taxonomy" id="57577"/>
    <lineage>
        <taxon>Eukaryota</taxon>
        <taxon>Viridiplantae</taxon>
        <taxon>Streptophyta</taxon>
        <taxon>Embryophyta</taxon>
        <taxon>Tracheophyta</taxon>
        <taxon>Spermatophyta</taxon>
        <taxon>Magnoliopsida</taxon>
        <taxon>eudicotyledons</taxon>
        <taxon>Gunneridae</taxon>
        <taxon>Pentapetalae</taxon>
        <taxon>rosids</taxon>
        <taxon>fabids</taxon>
        <taxon>Fabales</taxon>
        <taxon>Fabaceae</taxon>
        <taxon>Papilionoideae</taxon>
        <taxon>50 kb inversion clade</taxon>
        <taxon>NPAAA clade</taxon>
        <taxon>Hologalegina</taxon>
        <taxon>IRL clade</taxon>
        <taxon>Trifolieae</taxon>
        <taxon>Trifolium</taxon>
    </lineage>
</organism>
<sequence>MLLDSGLGGARCFGGSDSGLVLFAADVLVFGVFVVCCKLKWWLLELGSDVYLDMSLVSGSMSLFFWGGCIRLLASALPLLSVVIGGVSGGVVVRCIIIFKQLLCFKILSDGLLRAYNIWWLQFVAVLKYGFFQAIILKSQM</sequence>
<evidence type="ECO:0000313" key="3">
    <source>
        <dbReference type="EMBL" id="PNX85283.1"/>
    </source>
</evidence>
<reference evidence="2 5" key="2">
    <citation type="journal article" date="2017" name="Front. Plant Sci.">
        <title>Gene Classification and Mining of Molecular Markers Useful in Red Clover (Trifolium pratense) Breeding.</title>
        <authorList>
            <person name="Istvanek J."/>
            <person name="Dluhosova J."/>
            <person name="Dluhos P."/>
            <person name="Patkova L."/>
            <person name="Nedelnik J."/>
            <person name="Repkova J."/>
        </authorList>
    </citation>
    <scope>NUCLEOTIDE SEQUENCE [LARGE SCALE GENOMIC DNA]</scope>
    <source>
        <strain evidence="5">cv. Tatra</strain>
        <tissue evidence="2">Young leaves</tissue>
    </source>
</reference>
<protein>
    <recommendedName>
        <fullName evidence="6">Transmembrane protein</fullName>
    </recommendedName>
</protein>
<dbReference type="EMBL" id="ASHM01048359">
    <property type="protein sequence ID" value="PNX85283.1"/>
    <property type="molecule type" value="Genomic_DNA"/>
</dbReference>
<evidence type="ECO:0000313" key="2">
    <source>
        <dbReference type="EMBL" id="PNX83857.1"/>
    </source>
</evidence>
<keyword evidence="1" id="KW-0472">Membrane</keyword>
<feature type="transmembrane region" description="Helical" evidence="1">
    <location>
        <begin position="119"/>
        <end position="137"/>
    </location>
</feature>
<feature type="transmembrane region" description="Helical" evidence="1">
    <location>
        <begin position="50"/>
        <end position="70"/>
    </location>
</feature>
<proteinExistence type="predicted"/>
<dbReference type="EMBL" id="ASHM01045055">
    <property type="protein sequence ID" value="PNX83857.1"/>
    <property type="molecule type" value="Genomic_DNA"/>
</dbReference>
<keyword evidence="1" id="KW-0812">Transmembrane</keyword>
<feature type="transmembrane region" description="Helical" evidence="1">
    <location>
        <begin position="77"/>
        <end position="99"/>
    </location>
</feature>
<comment type="caution">
    <text evidence="2">The sequence shown here is derived from an EMBL/GenBank/DDBJ whole genome shotgun (WGS) entry which is preliminary data.</text>
</comment>
<dbReference type="Proteomes" id="UP000236291">
    <property type="component" value="Unassembled WGS sequence"/>
</dbReference>
<evidence type="ECO:0008006" key="6">
    <source>
        <dbReference type="Google" id="ProtNLM"/>
    </source>
</evidence>
<keyword evidence="1" id="KW-1133">Transmembrane helix</keyword>
<name>A0A2K3LZ92_TRIPR</name>
<evidence type="ECO:0000313" key="5">
    <source>
        <dbReference type="Proteomes" id="UP000236291"/>
    </source>
</evidence>
<evidence type="ECO:0000313" key="4">
    <source>
        <dbReference type="EMBL" id="PNY15826.1"/>
    </source>
</evidence>
<feature type="transmembrane region" description="Helical" evidence="1">
    <location>
        <begin position="20"/>
        <end position="44"/>
    </location>
</feature>
<reference evidence="2 5" key="1">
    <citation type="journal article" date="2014" name="Am. J. Bot.">
        <title>Genome assembly and annotation for red clover (Trifolium pratense; Fabaceae).</title>
        <authorList>
            <person name="Istvanek J."/>
            <person name="Jaros M."/>
            <person name="Krenek A."/>
            <person name="Repkova J."/>
        </authorList>
    </citation>
    <scope>NUCLEOTIDE SEQUENCE [LARGE SCALE GENOMIC DNA]</scope>
    <source>
        <strain evidence="5">cv. Tatra</strain>
        <tissue evidence="2">Young leaves</tissue>
    </source>
</reference>
<dbReference type="AlphaFoldDB" id="A0A2K3LZ92"/>
<dbReference type="EMBL" id="ASHM01008000">
    <property type="protein sequence ID" value="PNY15826.1"/>
    <property type="molecule type" value="Genomic_DNA"/>
</dbReference>
<gene>
    <name evidence="4" type="ORF">L195_g012529</name>
    <name evidence="2" type="ORF">L195_g039906</name>
    <name evidence="3" type="ORF">L195_g041351</name>
</gene>